<organism evidence="1 2">
    <name type="scientific">Ilumatobacter fluminis</name>
    <dbReference type="NCBI Taxonomy" id="467091"/>
    <lineage>
        <taxon>Bacteria</taxon>
        <taxon>Bacillati</taxon>
        <taxon>Actinomycetota</taxon>
        <taxon>Acidimicrobiia</taxon>
        <taxon>Acidimicrobiales</taxon>
        <taxon>Ilumatobacteraceae</taxon>
        <taxon>Ilumatobacter</taxon>
    </lineage>
</organism>
<proteinExistence type="predicted"/>
<accession>A0A4R7I354</accession>
<dbReference type="Proteomes" id="UP000294558">
    <property type="component" value="Unassembled WGS sequence"/>
</dbReference>
<comment type="caution">
    <text evidence="1">The sequence shown here is derived from an EMBL/GenBank/DDBJ whole genome shotgun (WGS) entry which is preliminary data.</text>
</comment>
<dbReference type="AlphaFoldDB" id="A0A4R7I354"/>
<gene>
    <name evidence="1" type="ORF">BDK89_2680</name>
</gene>
<name>A0A4R7I354_9ACTN</name>
<protein>
    <submittedName>
        <fullName evidence="1">Uncharacterized protein</fullName>
    </submittedName>
</protein>
<evidence type="ECO:0000313" key="2">
    <source>
        <dbReference type="Proteomes" id="UP000294558"/>
    </source>
</evidence>
<reference evidence="1 2" key="1">
    <citation type="submission" date="2019-03" db="EMBL/GenBank/DDBJ databases">
        <title>Sequencing the genomes of 1000 actinobacteria strains.</title>
        <authorList>
            <person name="Klenk H.-P."/>
        </authorList>
    </citation>
    <scope>NUCLEOTIDE SEQUENCE [LARGE SCALE GENOMIC DNA]</scope>
    <source>
        <strain evidence="1 2">DSM 18936</strain>
    </source>
</reference>
<evidence type="ECO:0000313" key="1">
    <source>
        <dbReference type="EMBL" id="TDT17076.1"/>
    </source>
</evidence>
<sequence>MQEAARRAVREFVSRSEHRDRVAQAAGLIIETHSDALRRLGE</sequence>
<dbReference type="EMBL" id="SOAU01000001">
    <property type="protein sequence ID" value="TDT17076.1"/>
    <property type="molecule type" value="Genomic_DNA"/>
</dbReference>
<keyword evidence="2" id="KW-1185">Reference proteome</keyword>